<sequence>MWDMQLTIFNRLIRLRHETLGKMRTMDFLTMVNCSSHYFQLGGYWEGGVEFNPPSGLINNFGNKEFDKVGGSEVELVLRKQHWGQALHTYKYDKVAGTACRRASIMGQEGVGKCDQSAAVQHSTCLV</sequence>
<organism evidence="1 2">
    <name type="scientific">Saguinus oedipus</name>
    <name type="common">Cotton-top tamarin</name>
    <name type="synonym">Oedipomidas oedipus</name>
    <dbReference type="NCBI Taxonomy" id="9490"/>
    <lineage>
        <taxon>Eukaryota</taxon>
        <taxon>Metazoa</taxon>
        <taxon>Chordata</taxon>
        <taxon>Craniata</taxon>
        <taxon>Vertebrata</taxon>
        <taxon>Euteleostomi</taxon>
        <taxon>Mammalia</taxon>
        <taxon>Eutheria</taxon>
        <taxon>Euarchontoglires</taxon>
        <taxon>Primates</taxon>
        <taxon>Haplorrhini</taxon>
        <taxon>Platyrrhini</taxon>
        <taxon>Cebidae</taxon>
        <taxon>Callitrichinae</taxon>
        <taxon>Saguinus</taxon>
    </lineage>
</organism>
<name>A0ABQ9UQA3_SAGOE</name>
<proteinExistence type="predicted"/>
<dbReference type="EMBL" id="JASSZA010000011">
    <property type="protein sequence ID" value="KAK2099006.1"/>
    <property type="molecule type" value="Genomic_DNA"/>
</dbReference>
<evidence type="ECO:0000313" key="1">
    <source>
        <dbReference type="EMBL" id="KAK2099006.1"/>
    </source>
</evidence>
<evidence type="ECO:0000313" key="2">
    <source>
        <dbReference type="Proteomes" id="UP001266305"/>
    </source>
</evidence>
<keyword evidence="2" id="KW-1185">Reference proteome</keyword>
<dbReference type="Proteomes" id="UP001266305">
    <property type="component" value="Unassembled WGS sequence"/>
</dbReference>
<comment type="caution">
    <text evidence="1">The sequence shown here is derived from an EMBL/GenBank/DDBJ whole genome shotgun (WGS) entry which is preliminary data.</text>
</comment>
<protein>
    <submittedName>
        <fullName evidence="1">Uncharacterized protein</fullName>
    </submittedName>
</protein>
<accession>A0ABQ9UQA3</accession>
<gene>
    <name evidence="1" type="ORF">P7K49_024457</name>
</gene>
<reference evidence="1 2" key="1">
    <citation type="submission" date="2023-05" db="EMBL/GenBank/DDBJ databases">
        <title>B98-5 Cell Line De Novo Hybrid Assembly: An Optical Mapping Approach.</title>
        <authorList>
            <person name="Kananen K."/>
            <person name="Auerbach J.A."/>
            <person name="Kautto E."/>
            <person name="Blachly J.S."/>
        </authorList>
    </citation>
    <scope>NUCLEOTIDE SEQUENCE [LARGE SCALE GENOMIC DNA]</scope>
    <source>
        <strain evidence="1">B95-8</strain>
        <tissue evidence="1">Cell line</tissue>
    </source>
</reference>